<dbReference type="Proteomes" id="UP000064967">
    <property type="component" value="Chromosome"/>
</dbReference>
<gene>
    <name evidence="1" type="ORF">AKJ09_09665</name>
</gene>
<protein>
    <submittedName>
        <fullName evidence="1">Uncharacterized protein</fullName>
    </submittedName>
</protein>
<accession>A0A0K1QBF5</accession>
<dbReference type="STRING" id="1391654.AKJ09_09665"/>
<organism evidence="1 2">
    <name type="scientific">Labilithrix luteola</name>
    <dbReference type="NCBI Taxonomy" id="1391654"/>
    <lineage>
        <taxon>Bacteria</taxon>
        <taxon>Pseudomonadati</taxon>
        <taxon>Myxococcota</taxon>
        <taxon>Polyangia</taxon>
        <taxon>Polyangiales</taxon>
        <taxon>Labilitrichaceae</taxon>
        <taxon>Labilithrix</taxon>
    </lineage>
</organism>
<dbReference type="EMBL" id="CP012333">
    <property type="protein sequence ID" value="AKV03002.1"/>
    <property type="molecule type" value="Genomic_DNA"/>
</dbReference>
<reference evidence="1 2" key="1">
    <citation type="submission" date="2015-08" db="EMBL/GenBank/DDBJ databases">
        <authorList>
            <person name="Babu N.S."/>
            <person name="Beckwith C.J."/>
            <person name="Beseler K.G."/>
            <person name="Brison A."/>
            <person name="Carone J.V."/>
            <person name="Caskin T.P."/>
            <person name="Diamond M."/>
            <person name="Durham M.E."/>
            <person name="Foxe J.M."/>
            <person name="Go M."/>
            <person name="Henderson B.A."/>
            <person name="Jones I.B."/>
            <person name="McGettigan J.A."/>
            <person name="Micheletti S.J."/>
            <person name="Nasrallah M.E."/>
            <person name="Ortiz D."/>
            <person name="Piller C.R."/>
            <person name="Privatt S.R."/>
            <person name="Schneider S.L."/>
            <person name="Sharp S."/>
            <person name="Smith T.C."/>
            <person name="Stanton J.D."/>
            <person name="Ullery H.E."/>
            <person name="Wilson R.J."/>
            <person name="Serrano M.G."/>
            <person name="Buck G."/>
            <person name="Lee V."/>
            <person name="Wang Y."/>
            <person name="Carvalho R."/>
            <person name="Voegtly L."/>
            <person name="Shi R."/>
            <person name="Duckworth R."/>
            <person name="Johnson A."/>
            <person name="Loviza R."/>
            <person name="Walstead R."/>
            <person name="Shah Z."/>
            <person name="Kiflezghi M."/>
            <person name="Wade K."/>
            <person name="Ball S.L."/>
            <person name="Bradley K.W."/>
            <person name="Asai D.J."/>
            <person name="Bowman C.A."/>
            <person name="Russell D.A."/>
            <person name="Pope W.H."/>
            <person name="Jacobs-Sera D."/>
            <person name="Hendrix R.W."/>
            <person name="Hatfull G.F."/>
        </authorList>
    </citation>
    <scope>NUCLEOTIDE SEQUENCE [LARGE SCALE GENOMIC DNA]</scope>
    <source>
        <strain evidence="1 2">DSM 27648</strain>
    </source>
</reference>
<sequence length="39" mass="4539">MPFVREARACGPLGVRDFDRYDQDFMRTEARAGGCECRR</sequence>
<dbReference type="KEGG" id="llu:AKJ09_09665"/>
<evidence type="ECO:0000313" key="2">
    <source>
        <dbReference type="Proteomes" id="UP000064967"/>
    </source>
</evidence>
<proteinExistence type="predicted"/>
<keyword evidence="2" id="KW-1185">Reference proteome</keyword>
<dbReference type="AlphaFoldDB" id="A0A0K1QBF5"/>
<name>A0A0K1QBF5_9BACT</name>
<evidence type="ECO:0000313" key="1">
    <source>
        <dbReference type="EMBL" id="AKV03002.1"/>
    </source>
</evidence>